<accession>A0A2A9NLB4</accession>
<dbReference type="Gene3D" id="3.90.70.80">
    <property type="match status" value="1"/>
</dbReference>
<feature type="compositionally biased region" description="Basic and acidic residues" evidence="1">
    <location>
        <begin position="511"/>
        <end position="520"/>
    </location>
</feature>
<dbReference type="Pfam" id="PF02338">
    <property type="entry name" value="OTU"/>
    <property type="match status" value="1"/>
</dbReference>
<gene>
    <name evidence="3" type="ORF">AMATHDRAFT_86018</name>
</gene>
<dbReference type="OrthoDB" id="415023at2759"/>
<dbReference type="InterPro" id="IPR050704">
    <property type="entry name" value="Peptidase_C85-like"/>
</dbReference>
<evidence type="ECO:0000313" key="3">
    <source>
        <dbReference type="EMBL" id="PFH50124.1"/>
    </source>
</evidence>
<feature type="compositionally biased region" description="Acidic residues" evidence="1">
    <location>
        <begin position="372"/>
        <end position="381"/>
    </location>
</feature>
<sequence length="603" mass="65953">MVSAKKQSNRAKHPSQFRSRQTRSSKGRTLLSDPVESTQALTEQLRALGLYAVSTLGDGNCLFRALSDQYYGTHSKHHQVRRDICDWIATHKPRYAPFVDDERGIDVHIQCMRENATYGGHMELSAFAHLTRRNIKVIQPGLVYVIEWNSGGDPAEDVPPQQPPLPDDPLSHSRDRRKLRRERKKEKQQQHSASTQSHDESDDADEDAVRHSTMYVAYHDWEHFSSIRNLKGPHTGLPIVEEAPAPSSPDHLLLPLSKHQQKKAVTRVKLKLGPPSTASSTPTSSSSPASTSTKPTSLSPSASSSLSKLCSSQDTDPTAIPLPSSRTPSPTPSLSNLSSLTPSPAPYPPTYDQMDVEVLSRTARSPKRNLDDGGEEGEEYASEAGTKRARTGFVTGSMEGKAGGKVEARVTRSMSRKSLDQSLETMQMHVDTDNAEEEESGGKDEEDEDGRGEPDVVVRAPDSSASLMASDASDSSAPSSSSSASSSASPSPPPPSFHKQARVPKRLQQQLRERNRERPLTKRQRKALGLPKDRETKESSGVLVIPSRKSTRSGAASPAEAVVGVVTRSASSRRGNDDTDGTEEWRRNGNGRVDVRGFRELKI</sequence>
<dbReference type="STRING" id="703135.A0A2A9NLB4"/>
<keyword evidence="4" id="KW-1185">Reference proteome</keyword>
<proteinExistence type="predicted"/>
<dbReference type="PANTHER" id="PTHR12419:SF7">
    <property type="entry name" value="OTU DOMAIN-CONTAINING PROTEIN 3"/>
    <property type="match status" value="1"/>
</dbReference>
<evidence type="ECO:0000256" key="1">
    <source>
        <dbReference type="SAM" id="MobiDB-lite"/>
    </source>
</evidence>
<name>A0A2A9NLB4_9AGAR</name>
<dbReference type="Proteomes" id="UP000242287">
    <property type="component" value="Unassembled WGS sequence"/>
</dbReference>
<feature type="region of interest" description="Disordered" evidence="1">
    <location>
        <begin position="1"/>
        <end position="35"/>
    </location>
</feature>
<dbReference type="PANTHER" id="PTHR12419">
    <property type="entry name" value="OTU DOMAIN CONTAINING PROTEIN"/>
    <property type="match status" value="1"/>
</dbReference>
<dbReference type="EMBL" id="KZ302011">
    <property type="protein sequence ID" value="PFH50124.1"/>
    <property type="molecule type" value="Genomic_DNA"/>
</dbReference>
<evidence type="ECO:0000313" key="4">
    <source>
        <dbReference type="Proteomes" id="UP000242287"/>
    </source>
</evidence>
<reference evidence="3 4" key="1">
    <citation type="submission" date="2014-02" db="EMBL/GenBank/DDBJ databases">
        <title>Transposable element dynamics among asymbiotic and ectomycorrhizal Amanita fungi.</title>
        <authorList>
            <consortium name="DOE Joint Genome Institute"/>
            <person name="Hess J."/>
            <person name="Skrede I."/>
            <person name="Wolfe B."/>
            <person name="LaButti K."/>
            <person name="Ohm R.A."/>
            <person name="Grigoriev I.V."/>
            <person name="Pringle A."/>
        </authorList>
    </citation>
    <scope>NUCLEOTIDE SEQUENCE [LARGE SCALE GENOMIC DNA]</scope>
    <source>
        <strain evidence="3 4">SKay4041</strain>
    </source>
</reference>
<feature type="compositionally biased region" description="Basic residues" evidence="1">
    <location>
        <begin position="7"/>
        <end position="26"/>
    </location>
</feature>
<protein>
    <recommendedName>
        <fullName evidence="2">OTU domain-containing protein</fullName>
    </recommendedName>
</protein>
<feature type="compositionally biased region" description="Basic residues" evidence="1">
    <location>
        <begin position="174"/>
        <end position="186"/>
    </location>
</feature>
<organism evidence="3 4">
    <name type="scientific">Amanita thiersii Skay4041</name>
    <dbReference type="NCBI Taxonomy" id="703135"/>
    <lineage>
        <taxon>Eukaryota</taxon>
        <taxon>Fungi</taxon>
        <taxon>Dikarya</taxon>
        <taxon>Basidiomycota</taxon>
        <taxon>Agaricomycotina</taxon>
        <taxon>Agaricomycetes</taxon>
        <taxon>Agaricomycetidae</taxon>
        <taxon>Agaricales</taxon>
        <taxon>Pluteineae</taxon>
        <taxon>Amanitaceae</taxon>
        <taxon>Amanita</taxon>
    </lineage>
</organism>
<dbReference type="GO" id="GO:0004843">
    <property type="term" value="F:cysteine-type deubiquitinase activity"/>
    <property type="evidence" value="ECO:0007669"/>
    <property type="project" value="TreeGrafter"/>
</dbReference>
<dbReference type="InterPro" id="IPR003323">
    <property type="entry name" value="OTU_dom"/>
</dbReference>
<feature type="domain" description="OTU" evidence="2">
    <location>
        <begin position="50"/>
        <end position="230"/>
    </location>
</feature>
<dbReference type="GO" id="GO:0016579">
    <property type="term" value="P:protein deubiquitination"/>
    <property type="evidence" value="ECO:0007669"/>
    <property type="project" value="TreeGrafter"/>
</dbReference>
<dbReference type="AlphaFoldDB" id="A0A2A9NLB4"/>
<feature type="region of interest" description="Disordered" evidence="1">
    <location>
        <begin position="271"/>
        <end position="589"/>
    </location>
</feature>
<evidence type="ECO:0000259" key="2">
    <source>
        <dbReference type="PROSITE" id="PS50802"/>
    </source>
</evidence>
<feature type="compositionally biased region" description="Low complexity" evidence="1">
    <location>
        <begin position="460"/>
        <end position="489"/>
    </location>
</feature>
<feature type="compositionally biased region" description="Acidic residues" evidence="1">
    <location>
        <begin position="433"/>
        <end position="450"/>
    </location>
</feature>
<feature type="compositionally biased region" description="Low complexity" evidence="1">
    <location>
        <begin position="274"/>
        <end position="312"/>
    </location>
</feature>
<feature type="compositionally biased region" description="Low complexity" evidence="1">
    <location>
        <begin position="321"/>
        <end position="342"/>
    </location>
</feature>
<feature type="region of interest" description="Disordered" evidence="1">
    <location>
        <begin position="153"/>
        <end position="208"/>
    </location>
</feature>
<dbReference type="PROSITE" id="PS50802">
    <property type="entry name" value="OTU"/>
    <property type="match status" value="1"/>
</dbReference>
<dbReference type="SUPFAM" id="SSF54001">
    <property type="entry name" value="Cysteine proteinases"/>
    <property type="match status" value="1"/>
</dbReference>
<dbReference type="CDD" id="cd22756">
    <property type="entry name" value="OTU_OTUD3-like"/>
    <property type="match status" value="1"/>
</dbReference>
<dbReference type="InterPro" id="IPR038765">
    <property type="entry name" value="Papain-like_cys_pep_sf"/>
</dbReference>